<feature type="coiled-coil region" evidence="1">
    <location>
        <begin position="30"/>
        <end position="72"/>
    </location>
</feature>
<protein>
    <submittedName>
        <fullName evidence="3">Uncharacterized protein</fullName>
    </submittedName>
</protein>
<evidence type="ECO:0000313" key="4">
    <source>
        <dbReference type="Proteomes" id="UP000800035"/>
    </source>
</evidence>
<keyword evidence="4" id="KW-1185">Reference proteome</keyword>
<keyword evidence="2" id="KW-0812">Transmembrane</keyword>
<dbReference type="PANTHER" id="PTHR40135">
    <property type="entry name" value="MITOCHONDRIAL PHOSPHATE CARRIER PROTEIN"/>
    <property type="match status" value="1"/>
</dbReference>
<organism evidence="3 4">
    <name type="scientific">Byssothecium circinans</name>
    <dbReference type="NCBI Taxonomy" id="147558"/>
    <lineage>
        <taxon>Eukaryota</taxon>
        <taxon>Fungi</taxon>
        <taxon>Dikarya</taxon>
        <taxon>Ascomycota</taxon>
        <taxon>Pezizomycotina</taxon>
        <taxon>Dothideomycetes</taxon>
        <taxon>Pleosporomycetidae</taxon>
        <taxon>Pleosporales</taxon>
        <taxon>Massarineae</taxon>
        <taxon>Massarinaceae</taxon>
        <taxon>Byssothecium</taxon>
    </lineage>
</organism>
<dbReference type="AlphaFoldDB" id="A0A6A5U977"/>
<dbReference type="PANTHER" id="PTHR40135:SF1">
    <property type="entry name" value="MITOCHONDRIAL PHOSPHATE CARRIER PROTEIN"/>
    <property type="match status" value="1"/>
</dbReference>
<evidence type="ECO:0000313" key="3">
    <source>
        <dbReference type="EMBL" id="KAF1961723.1"/>
    </source>
</evidence>
<name>A0A6A5U977_9PLEO</name>
<accession>A0A6A5U977</accession>
<evidence type="ECO:0000256" key="2">
    <source>
        <dbReference type="SAM" id="Phobius"/>
    </source>
</evidence>
<dbReference type="EMBL" id="ML976980">
    <property type="protein sequence ID" value="KAF1961723.1"/>
    <property type="molecule type" value="Genomic_DNA"/>
</dbReference>
<gene>
    <name evidence="3" type="ORF">CC80DRAFT_488155</name>
</gene>
<keyword evidence="2" id="KW-1133">Transmembrane helix</keyword>
<sequence length="80" mass="9484">MLITRGFSLTNFVIGSSALCFQIFVLYPWHEKLEEEFRELKKEHARLLEDTKQNQRNELKGIREQLELLNAGKKSTGKFW</sequence>
<feature type="transmembrane region" description="Helical" evidence="2">
    <location>
        <begin position="12"/>
        <end position="29"/>
    </location>
</feature>
<evidence type="ECO:0000256" key="1">
    <source>
        <dbReference type="SAM" id="Coils"/>
    </source>
</evidence>
<dbReference type="OrthoDB" id="9992270at2759"/>
<keyword evidence="1" id="KW-0175">Coiled coil</keyword>
<keyword evidence="2" id="KW-0472">Membrane</keyword>
<reference evidence="3" key="1">
    <citation type="journal article" date="2020" name="Stud. Mycol.">
        <title>101 Dothideomycetes genomes: a test case for predicting lifestyles and emergence of pathogens.</title>
        <authorList>
            <person name="Haridas S."/>
            <person name="Albert R."/>
            <person name="Binder M."/>
            <person name="Bloem J."/>
            <person name="Labutti K."/>
            <person name="Salamov A."/>
            <person name="Andreopoulos B."/>
            <person name="Baker S."/>
            <person name="Barry K."/>
            <person name="Bills G."/>
            <person name="Bluhm B."/>
            <person name="Cannon C."/>
            <person name="Castanera R."/>
            <person name="Culley D."/>
            <person name="Daum C."/>
            <person name="Ezra D."/>
            <person name="Gonzalez J."/>
            <person name="Henrissat B."/>
            <person name="Kuo A."/>
            <person name="Liang C."/>
            <person name="Lipzen A."/>
            <person name="Lutzoni F."/>
            <person name="Magnuson J."/>
            <person name="Mondo S."/>
            <person name="Nolan M."/>
            <person name="Ohm R."/>
            <person name="Pangilinan J."/>
            <person name="Park H.-J."/>
            <person name="Ramirez L."/>
            <person name="Alfaro M."/>
            <person name="Sun H."/>
            <person name="Tritt A."/>
            <person name="Yoshinaga Y."/>
            <person name="Zwiers L.-H."/>
            <person name="Turgeon B."/>
            <person name="Goodwin S."/>
            <person name="Spatafora J."/>
            <person name="Crous P."/>
            <person name="Grigoriev I."/>
        </authorList>
    </citation>
    <scope>NUCLEOTIDE SEQUENCE</scope>
    <source>
        <strain evidence="3">CBS 675.92</strain>
    </source>
</reference>
<proteinExistence type="predicted"/>
<dbReference type="Proteomes" id="UP000800035">
    <property type="component" value="Unassembled WGS sequence"/>
</dbReference>